<evidence type="ECO:0000313" key="1">
    <source>
        <dbReference type="EMBL" id="GIE17361.1"/>
    </source>
</evidence>
<name>A0ABQ3ZFL1_9ACTN</name>
<comment type="caution">
    <text evidence="1">The sequence shown here is derived from an EMBL/GenBank/DDBJ whole genome shotgun (WGS) entry which is preliminary data.</text>
</comment>
<proteinExistence type="predicted"/>
<reference evidence="1 2" key="1">
    <citation type="submission" date="2021-01" db="EMBL/GenBank/DDBJ databases">
        <title>Whole genome shotgun sequence of Actinoplanes humidus NBRC 14915.</title>
        <authorList>
            <person name="Komaki H."/>
            <person name="Tamura T."/>
        </authorList>
    </citation>
    <scope>NUCLEOTIDE SEQUENCE [LARGE SCALE GENOMIC DNA]</scope>
    <source>
        <strain evidence="1 2">NBRC 14915</strain>
    </source>
</reference>
<dbReference type="Proteomes" id="UP000603200">
    <property type="component" value="Unassembled WGS sequence"/>
</dbReference>
<gene>
    <name evidence="1" type="ORF">Ahu01nite_004630</name>
</gene>
<dbReference type="EMBL" id="BOMN01000008">
    <property type="protein sequence ID" value="GIE17361.1"/>
    <property type="molecule type" value="Genomic_DNA"/>
</dbReference>
<evidence type="ECO:0000313" key="2">
    <source>
        <dbReference type="Proteomes" id="UP000603200"/>
    </source>
</evidence>
<sequence length="154" mass="16855">MASNWVAGIQWWVGSGAAMIAGRVRYDTGRIIQDGGDQVVHLRRSAAQGRSYEIHAEAWIVGINNVVGYRREWARKALQTIGGMPGSQVCTVIAETANKRDAYRYYLEILDSSLAAEGDVGIVVTDGSPRNLDPAASEERRRLPLLTRAIVEDG</sequence>
<protein>
    <submittedName>
        <fullName evidence="1">Uncharacterized protein</fullName>
    </submittedName>
</protein>
<organism evidence="1 2">
    <name type="scientific">Winogradskya humida</name>
    <dbReference type="NCBI Taxonomy" id="113566"/>
    <lineage>
        <taxon>Bacteria</taxon>
        <taxon>Bacillati</taxon>
        <taxon>Actinomycetota</taxon>
        <taxon>Actinomycetes</taxon>
        <taxon>Micromonosporales</taxon>
        <taxon>Micromonosporaceae</taxon>
        <taxon>Winogradskya</taxon>
    </lineage>
</organism>
<keyword evidence="2" id="KW-1185">Reference proteome</keyword>
<accession>A0ABQ3ZFL1</accession>